<evidence type="ECO:0000313" key="9">
    <source>
        <dbReference type="EMBL" id="AOZ95213.1"/>
    </source>
</evidence>
<evidence type="ECO:0000256" key="6">
    <source>
        <dbReference type="ARBA" id="ARBA00023136"/>
    </source>
</evidence>
<dbReference type="AlphaFoldDB" id="A0A1D9NY73"/>
<evidence type="ECO:0000259" key="8">
    <source>
        <dbReference type="PROSITE" id="PS50928"/>
    </source>
</evidence>
<dbReference type="Pfam" id="PF00528">
    <property type="entry name" value="BPD_transp_1"/>
    <property type="match status" value="1"/>
</dbReference>
<dbReference type="Proteomes" id="UP000179284">
    <property type="component" value="Chromosome I"/>
</dbReference>
<organism evidence="9 10">
    <name type="scientific">Butyrivibrio hungatei</name>
    <dbReference type="NCBI Taxonomy" id="185008"/>
    <lineage>
        <taxon>Bacteria</taxon>
        <taxon>Bacillati</taxon>
        <taxon>Bacillota</taxon>
        <taxon>Clostridia</taxon>
        <taxon>Lachnospirales</taxon>
        <taxon>Lachnospiraceae</taxon>
        <taxon>Butyrivibrio</taxon>
    </lineage>
</organism>
<dbReference type="GO" id="GO:0005886">
    <property type="term" value="C:plasma membrane"/>
    <property type="evidence" value="ECO:0007669"/>
    <property type="project" value="UniProtKB-SubCell"/>
</dbReference>
<dbReference type="CDD" id="cd06261">
    <property type="entry name" value="TM_PBP2"/>
    <property type="match status" value="1"/>
</dbReference>
<keyword evidence="4 7" id="KW-0812">Transmembrane</keyword>
<sequence length="336" mass="38095">MTNTENNSRYDKLGFWERNKLSGGYLLQKKISERVISIIRFILLFGMCFMILQPILNKISVSFMTEKDLYNPIVISIPEHFTTGNYRLAAELMNYRQAVINSLLISLTIAALQIAVCTLVGYGFARFEFPFKKFWFAMVILVILIPPQTIASSLHLHFRFFDILGLCQLITGNTINLRGSKLPYYLMSAGCMGLKNGLYIYMIRQYFRNIPGDLEEAAYVDGCGMLKTFVRIMLPQAKPIITSCFLFAFVWQWTDGFYSKMFLGNTKLVSTGLARIVDSLGAYIQRINGVKTTISVAYSNCILATGTLMIIVPLIILYLFAQRSFVESISSTGIKM</sequence>
<evidence type="ECO:0000256" key="2">
    <source>
        <dbReference type="ARBA" id="ARBA00022448"/>
    </source>
</evidence>
<evidence type="ECO:0000256" key="4">
    <source>
        <dbReference type="ARBA" id="ARBA00022692"/>
    </source>
</evidence>
<reference evidence="10" key="1">
    <citation type="submission" date="2016-10" db="EMBL/GenBank/DDBJ databases">
        <title>The complete genome sequence of the rumen bacterium Butyrivibrio hungatei MB2003.</title>
        <authorList>
            <person name="Palevich N."/>
            <person name="Kelly W.J."/>
            <person name="Leahy S.C."/>
            <person name="Altermann E."/>
            <person name="Rakonjac J."/>
            <person name="Attwood G.T."/>
        </authorList>
    </citation>
    <scope>NUCLEOTIDE SEQUENCE [LARGE SCALE GENOMIC DNA]</scope>
    <source>
        <strain evidence="10">MB2003</strain>
    </source>
</reference>
<protein>
    <submittedName>
        <fullName evidence="9">Sugar ABC transporter permease protein</fullName>
    </submittedName>
</protein>
<dbReference type="PANTHER" id="PTHR43744:SF6">
    <property type="entry name" value="ABC TRANSPORTER PERMEASE PROTEIN YESQ-RELATED"/>
    <property type="match status" value="1"/>
</dbReference>
<dbReference type="PANTHER" id="PTHR43744">
    <property type="entry name" value="ABC TRANSPORTER PERMEASE PROTEIN MG189-RELATED-RELATED"/>
    <property type="match status" value="1"/>
</dbReference>
<name>A0A1D9NY73_9FIRM</name>
<evidence type="ECO:0000256" key="1">
    <source>
        <dbReference type="ARBA" id="ARBA00004651"/>
    </source>
</evidence>
<feature type="transmembrane region" description="Helical" evidence="7">
    <location>
        <begin position="297"/>
        <end position="321"/>
    </location>
</feature>
<dbReference type="OrthoDB" id="9787837at2"/>
<dbReference type="Gene3D" id="1.10.3720.10">
    <property type="entry name" value="MetI-like"/>
    <property type="match status" value="1"/>
</dbReference>
<dbReference type="GO" id="GO:0055085">
    <property type="term" value="P:transmembrane transport"/>
    <property type="evidence" value="ECO:0007669"/>
    <property type="project" value="InterPro"/>
</dbReference>
<dbReference type="KEGG" id="bhu:bhn_I0177"/>
<dbReference type="RefSeq" id="WP_071175024.1">
    <property type="nucleotide sequence ID" value="NZ_CP017831.1"/>
</dbReference>
<feature type="transmembrane region" description="Helical" evidence="7">
    <location>
        <begin position="134"/>
        <end position="156"/>
    </location>
</feature>
<keyword evidence="6 7" id="KW-0472">Membrane</keyword>
<gene>
    <name evidence="9" type="ORF">bhn_I0177</name>
</gene>
<dbReference type="InterPro" id="IPR035906">
    <property type="entry name" value="MetI-like_sf"/>
</dbReference>
<keyword evidence="5 7" id="KW-1133">Transmembrane helix</keyword>
<comment type="similarity">
    <text evidence="7">Belongs to the binding-protein-dependent transport system permease family.</text>
</comment>
<feature type="domain" description="ABC transmembrane type-1" evidence="8">
    <location>
        <begin position="99"/>
        <end position="320"/>
    </location>
</feature>
<dbReference type="PROSITE" id="PS50928">
    <property type="entry name" value="ABC_TM1"/>
    <property type="match status" value="1"/>
</dbReference>
<dbReference type="InterPro" id="IPR000515">
    <property type="entry name" value="MetI-like"/>
</dbReference>
<feature type="transmembrane region" description="Helical" evidence="7">
    <location>
        <begin position="98"/>
        <end position="122"/>
    </location>
</feature>
<feature type="transmembrane region" description="Helical" evidence="7">
    <location>
        <begin position="237"/>
        <end position="254"/>
    </location>
</feature>
<feature type="transmembrane region" description="Helical" evidence="7">
    <location>
        <begin position="38"/>
        <end position="56"/>
    </location>
</feature>
<evidence type="ECO:0000256" key="3">
    <source>
        <dbReference type="ARBA" id="ARBA00022475"/>
    </source>
</evidence>
<keyword evidence="2 7" id="KW-0813">Transport</keyword>
<dbReference type="SUPFAM" id="SSF161098">
    <property type="entry name" value="MetI-like"/>
    <property type="match status" value="1"/>
</dbReference>
<evidence type="ECO:0000256" key="5">
    <source>
        <dbReference type="ARBA" id="ARBA00022989"/>
    </source>
</evidence>
<evidence type="ECO:0000256" key="7">
    <source>
        <dbReference type="RuleBase" id="RU363032"/>
    </source>
</evidence>
<evidence type="ECO:0000313" key="10">
    <source>
        <dbReference type="Proteomes" id="UP000179284"/>
    </source>
</evidence>
<comment type="subcellular location">
    <subcellularLocation>
        <location evidence="1 7">Cell membrane</location>
        <topology evidence="1 7">Multi-pass membrane protein</topology>
    </subcellularLocation>
</comment>
<keyword evidence="10" id="KW-1185">Reference proteome</keyword>
<accession>A0A1D9NY73</accession>
<keyword evidence="3" id="KW-1003">Cell membrane</keyword>
<dbReference type="EMBL" id="CP017831">
    <property type="protein sequence ID" value="AOZ95213.1"/>
    <property type="molecule type" value="Genomic_DNA"/>
</dbReference>
<proteinExistence type="inferred from homology"/>